<dbReference type="Proteomes" id="UP000186879">
    <property type="component" value="Chromosome"/>
</dbReference>
<evidence type="ECO:0000313" key="4">
    <source>
        <dbReference type="EMBL" id="SDW32050.1"/>
    </source>
</evidence>
<accession>A0A1L3Q3Z3</accession>
<dbReference type="Proteomes" id="UP000198669">
    <property type="component" value="Unassembled WGS sequence"/>
</dbReference>
<evidence type="ECO:0000313" key="5">
    <source>
        <dbReference type="Proteomes" id="UP000186879"/>
    </source>
</evidence>
<keyword evidence="1" id="KW-0812">Transmembrane</keyword>
<reference evidence="3 7" key="3">
    <citation type="submission" date="2018-10" db="EMBL/GenBank/DDBJ databases">
        <title>Cultivation of a novel Methanohalophilus strain from Kebrit Deep of the Red Sea and a genomic comparison of members of the genus Methanohalophilus.</title>
        <authorList>
            <person name="Guan Y."/>
            <person name="Ngugi D.K."/>
            <person name="Stingl U."/>
        </authorList>
    </citation>
    <scope>NUCLEOTIDE SEQUENCE [LARGE SCALE GENOMIC DNA]</scope>
    <source>
        <strain evidence="3 7">DSM 3094</strain>
    </source>
</reference>
<evidence type="ECO:0000313" key="6">
    <source>
        <dbReference type="Proteomes" id="UP000198669"/>
    </source>
</evidence>
<dbReference type="Proteomes" id="UP000267921">
    <property type="component" value="Unassembled WGS sequence"/>
</dbReference>
<name>A0A1L3Q3Z3_9EURY</name>
<dbReference type="AlphaFoldDB" id="A0A1L3Q3Z3"/>
<dbReference type="EMBL" id="FNMU01000002">
    <property type="protein sequence ID" value="SDW32050.1"/>
    <property type="molecule type" value="Genomic_DNA"/>
</dbReference>
<feature type="transmembrane region" description="Helical" evidence="1">
    <location>
        <begin position="16"/>
        <end position="38"/>
    </location>
</feature>
<reference evidence="2 5" key="1">
    <citation type="submission" date="2016-10" db="EMBL/GenBank/DDBJ databases">
        <title>Methanohalophilus halophilus.</title>
        <authorList>
            <person name="L'haridon S."/>
        </authorList>
    </citation>
    <scope>NUCLEOTIDE SEQUENCE [LARGE SCALE GENOMIC DNA]</scope>
    <source>
        <strain evidence="2 5">Z-7982</strain>
    </source>
</reference>
<evidence type="ECO:0000256" key="1">
    <source>
        <dbReference type="SAM" id="Phobius"/>
    </source>
</evidence>
<keyword evidence="5" id="KW-1185">Reference proteome</keyword>
<sequence>MFDKILPQQKSMSTKLGGLLVLIGETMFLFSLMNFLMITRLQYYSEGDSFIRTLFPHYLFFVIALFLVAFTGMWFAYVYIIPSKQKFSQQQAVKDARSPMYNRLIEVHEDLKGIDSKLQDLSDRLDELEKNQRPGKERNDN</sequence>
<evidence type="ECO:0000313" key="3">
    <source>
        <dbReference type="EMBL" id="RNI09078.1"/>
    </source>
</evidence>
<keyword evidence="1" id="KW-1133">Transmembrane helix</keyword>
<dbReference type="STRING" id="2177.BHR79_08925"/>
<protein>
    <submittedName>
        <fullName evidence="2">Uncharacterized protein</fullName>
    </submittedName>
</protein>
<dbReference type="EMBL" id="CP017921">
    <property type="protein sequence ID" value="APH39589.1"/>
    <property type="molecule type" value="Genomic_DNA"/>
</dbReference>
<feature type="transmembrane region" description="Helical" evidence="1">
    <location>
        <begin position="58"/>
        <end position="80"/>
    </location>
</feature>
<proteinExistence type="predicted"/>
<evidence type="ECO:0000313" key="7">
    <source>
        <dbReference type="Proteomes" id="UP000267921"/>
    </source>
</evidence>
<dbReference type="RefSeq" id="WP_072562011.1">
    <property type="nucleotide sequence ID" value="NZ_CP017921.1"/>
</dbReference>
<dbReference type="GeneID" id="30583887"/>
<dbReference type="OrthoDB" id="140317at2157"/>
<dbReference type="EMBL" id="RJJG01000004">
    <property type="protein sequence ID" value="RNI09078.1"/>
    <property type="molecule type" value="Genomic_DNA"/>
</dbReference>
<evidence type="ECO:0000313" key="2">
    <source>
        <dbReference type="EMBL" id="APH39589.1"/>
    </source>
</evidence>
<dbReference type="KEGG" id="mhaz:BHR79_08925"/>
<organism evidence="2 5">
    <name type="scientific">Methanohalophilus halophilus</name>
    <dbReference type="NCBI Taxonomy" id="2177"/>
    <lineage>
        <taxon>Archaea</taxon>
        <taxon>Methanobacteriati</taxon>
        <taxon>Methanobacteriota</taxon>
        <taxon>Stenosarchaea group</taxon>
        <taxon>Methanomicrobia</taxon>
        <taxon>Methanosarcinales</taxon>
        <taxon>Methanosarcinaceae</taxon>
        <taxon>Methanohalophilus</taxon>
    </lineage>
</organism>
<gene>
    <name evidence="2" type="ORF">BHR79_08925</name>
    <name evidence="3" type="ORF">EFE40_06350</name>
    <name evidence="4" type="ORF">SAMN04515625_0694</name>
</gene>
<reference evidence="4 6" key="2">
    <citation type="submission" date="2016-10" db="EMBL/GenBank/DDBJ databases">
        <authorList>
            <person name="de Groot N.N."/>
        </authorList>
    </citation>
    <scope>NUCLEOTIDE SEQUENCE [LARGE SCALE GENOMIC DNA]</scope>
    <source>
        <strain evidence="4 6">Z-7982</strain>
    </source>
</reference>
<keyword evidence="1" id="KW-0472">Membrane</keyword>